<dbReference type="CDD" id="cd00130">
    <property type="entry name" value="PAS"/>
    <property type="match status" value="2"/>
</dbReference>
<evidence type="ECO:0000313" key="3">
    <source>
        <dbReference type="Proteomes" id="UP000826725"/>
    </source>
</evidence>
<dbReference type="EMBL" id="AP024086">
    <property type="protein sequence ID" value="BCL63175.1"/>
    <property type="molecule type" value="Genomic_DNA"/>
</dbReference>
<feature type="domain" description="PAS" evidence="1">
    <location>
        <begin position="148"/>
        <end position="188"/>
    </location>
</feature>
<dbReference type="AlphaFoldDB" id="A0A8D5FLJ5"/>
<dbReference type="PANTHER" id="PTHR44757">
    <property type="entry name" value="DIGUANYLATE CYCLASE DGCP"/>
    <property type="match status" value="1"/>
</dbReference>
<dbReference type="InterPro" id="IPR000014">
    <property type="entry name" value="PAS"/>
</dbReference>
<dbReference type="Proteomes" id="UP000826725">
    <property type="component" value="Chromosome"/>
</dbReference>
<keyword evidence="3" id="KW-1185">Reference proteome</keyword>
<organism evidence="2 3">
    <name type="scientific">Desulfomarina profundi</name>
    <dbReference type="NCBI Taxonomy" id="2772557"/>
    <lineage>
        <taxon>Bacteria</taxon>
        <taxon>Pseudomonadati</taxon>
        <taxon>Thermodesulfobacteriota</taxon>
        <taxon>Desulfobulbia</taxon>
        <taxon>Desulfobulbales</taxon>
        <taxon>Desulfobulbaceae</taxon>
        <taxon>Desulfomarina</taxon>
    </lineage>
</organism>
<sequence>METLSVQSTADRPEEEIARKLGPYHYLYTILEETPNGVVVIGLNHRIVHANPAARRFLDIPDKAFEGLTLQEVLGQNNRTLLNVILEAFAAPPGKFKKIRHEMEVTENGERSILDAVIVYPPASPDYYLLYLIDITQQKKLEGELRRRNAFFHNLIDSSVDGIIAADMKGNIMLFNKGAQELLGYDEQTSLQLHVTGLYREGALMN</sequence>
<dbReference type="PANTHER" id="PTHR44757:SF2">
    <property type="entry name" value="BIOFILM ARCHITECTURE MAINTENANCE PROTEIN MBAA"/>
    <property type="match status" value="1"/>
</dbReference>
<dbReference type="RefSeq" id="WP_228855452.1">
    <property type="nucleotide sequence ID" value="NZ_AP024086.1"/>
</dbReference>
<dbReference type="SMART" id="SM00091">
    <property type="entry name" value="PAS"/>
    <property type="match status" value="2"/>
</dbReference>
<protein>
    <recommendedName>
        <fullName evidence="1">PAS domain-containing protein</fullName>
    </recommendedName>
</protein>
<dbReference type="KEGG" id="dbk:DGMP_38680"/>
<name>A0A8D5FLJ5_9BACT</name>
<dbReference type="PROSITE" id="PS50112">
    <property type="entry name" value="PAS"/>
    <property type="match status" value="1"/>
</dbReference>
<evidence type="ECO:0000259" key="1">
    <source>
        <dbReference type="PROSITE" id="PS50112"/>
    </source>
</evidence>
<gene>
    <name evidence="2" type="ORF">DGMP_38680</name>
</gene>
<dbReference type="InterPro" id="IPR052155">
    <property type="entry name" value="Biofilm_reg_signaling"/>
</dbReference>
<dbReference type="Pfam" id="PF13188">
    <property type="entry name" value="PAS_8"/>
    <property type="match status" value="2"/>
</dbReference>
<dbReference type="NCBIfam" id="TIGR00229">
    <property type="entry name" value="sensory_box"/>
    <property type="match status" value="2"/>
</dbReference>
<proteinExistence type="predicted"/>
<evidence type="ECO:0000313" key="2">
    <source>
        <dbReference type="EMBL" id="BCL63175.1"/>
    </source>
</evidence>
<accession>A0A8D5FLJ5</accession>
<reference evidence="2" key="1">
    <citation type="submission" date="2020-09" db="EMBL/GenBank/DDBJ databases">
        <title>Desulfogranum mesoprofundum gen. nov., sp. nov., a novel mesophilic, sulfate-reducing chemolithoautotroph isolated from a deep-sea hydrothermal vent chimney in the Suiyo Seamount.</title>
        <authorList>
            <person name="Hashimoto Y."/>
            <person name="Nakagawa S."/>
        </authorList>
    </citation>
    <scope>NUCLEOTIDE SEQUENCE</scope>
    <source>
        <strain evidence="2">KT2</strain>
    </source>
</reference>